<evidence type="ECO:0000313" key="14">
    <source>
        <dbReference type="Proteomes" id="UP000030748"/>
    </source>
</evidence>
<protein>
    <recommendedName>
        <fullName evidence="11">Germin-like protein</fullName>
    </recommendedName>
</protein>
<dbReference type="Gene3D" id="2.60.120.10">
    <property type="entry name" value="Jelly Rolls"/>
    <property type="match status" value="1"/>
</dbReference>
<keyword evidence="11" id="KW-0732">Signal</keyword>
<dbReference type="PRINTS" id="PR00325">
    <property type="entry name" value="GERMIN"/>
</dbReference>
<evidence type="ECO:0000313" key="13">
    <source>
        <dbReference type="EMBL" id="EYU24389.1"/>
    </source>
</evidence>
<dbReference type="Proteomes" id="UP000030748">
    <property type="component" value="Unassembled WGS sequence"/>
</dbReference>
<dbReference type="GO" id="GO:0048046">
    <property type="term" value="C:apoplast"/>
    <property type="evidence" value="ECO:0007669"/>
    <property type="project" value="UniProtKB-SubCell"/>
</dbReference>
<evidence type="ECO:0000256" key="11">
    <source>
        <dbReference type="RuleBase" id="RU366015"/>
    </source>
</evidence>
<keyword evidence="14" id="KW-1185">Reference proteome</keyword>
<evidence type="ECO:0000256" key="2">
    <source>
        <dbReference type="ARBA" id="ARBA00007456"/>
    </source>
</evidence>
<evidence type="ECO:0000256" key="5">
    <source>
        <dbReference type="ARBA" id="ARBA00022723"/>
    </source>
</evidence>
<dbReference type="OMA" id="FVNGHVC"/>
<keyword evidence="3 11" id="KW-0052">Apoplast</keyword>
<feature type="chain" id="PRO_5019616579" description="Germin-like protein" evidence="11">
    <location>
        <begin position="23"/>
        <end position="217"/>
    </location>
</feature>
<dbReference type="PhylomeDB" id="A0A022Q9V5"/>
<dbReference type="FunFam" id="2.60.120.10:FF:000005">
    <property type="entry name" value="Germin-like protein subfamily 1 member 8"/>
    <property type="match status" value="1"/>
</dbReference>
<comment type="subcellular location">
    <subcellularLocation>
        <location evidence="1 11">Secreted</location>
        <location evidence="1 11">Extracellular space</location>
        <location evidence="1 11">Apoplast</location>
    </subcellularLocation>
</comment>
<feature type="binding site" evidence="8">
    <location>
        <position position="111"/>
    </location>
    <ligand>
        <name>oxalate</name>
        <dbReference type="ChEBI" id="CHEBI:30623"/>
    </ligand>
</feature>
<feature type="domain" description="Cupin type-1" evidence="12">
    <location>
        <begin position="61"/>
        <end position="211"/>
    </location>
</feature>
<dbReference type="OrthoDB" id="1921208at2759"/>
<keyword evidence="7 8" id="KW-0464">Manganese</keyword>
<evidence type="ECO:0000259" key="12">
    <source>
        <dbReference type="SMART" id="SM00835"/>
    </source>
</evidence>
<evidence type="ECO:0000256" key="7">
    <source>
        <dbReference type="ARBA" id="ARBA00023211"/>
    </source>
</evidence>
<evidence type="ECO:0000256" key="6">
    <source>
        <dbReference type="ARBA" id="ARBA00023157"/>
    </source>
</evidence>
<accession>A0A022Q9V5</accession>
<feature type="binding site" evidence="9">
    <location>
        <position position="116"/>
    </location>
    <ligand>
        <name>Mn(2+)</name>
        <dbReference type="ChEBI" id="CHEBI:29035"/>
    </ligand>
</feature>
<dbReference type="KEGG" id="egt:105972545"/>
<feature type="binding site" evidence="9">
    <location>
        <position position="109"/>
    </location>
    <ligand>
        <name>Mn(2+)</name>
        <dbReference type="ChEBI" id="CHEBI:29035"/>
    </ligand>
</feature>
<dbReference type="SUPFAM" id="SSF51182">
    <property type="entry name" value="RmlC-like cupins"/>
    <property type="match status" value="1"/>
</dbReference>
<dbReference type="PANTHER" id="PTHR31238">
    <property type="entry name" value="GERMIN-LIKE PROTEIN SUBFAMILY 3 MEMBER 3"/>
    <property type="match status" value="1"/>
</dbReference>
<dbReference type="CDD" id="cd02241">
    <property type="entry name" value="cupin_OxOx"/>
    <property type="match status" value="1"/>
</dbReference>
<dbReference type="Pfam" id="PF00190">
    <property type="entry name" value="Cupin_1"/>
    <property type="match status" value="1"/>
</dbReference>
<organism evidence="13 14">
    <name type="scientific">Erythranthe guttata</name>
    <name type="common">Yellow monkey flower</name>
    <name type="synonym">Mimulus guttatus</name>
    <dbReference type="NCBI Taxonomy" id="4155"/>
    <lineage>
        <taxon>Eukaryota</taxon>
        <taxon>Viridiplantae</taxon>
        <taxon>Streptophyta</taxon>
        <taxon>Embryophyta</taxon>
        <taxon>Tracheophyta</taxon>
        <taxon>Spermatophyta</taxon>
        <taxon>Magnoliopsida</taxon>
        <taxon>eudicotyledons</taxon>
        <taxon>Gunneridae</taxon>
        <taxon>Pentapetalae</taxon>
        <taxon>asterids</taxon>
        <taxon>lamiids</taxon>
        <taxon>Lamiales</taxon>
        <taxon>Phrymaceae</taxon>
        <taxon>Erythranthe</taxon>
    </lineage>
</organism>
<evidence type="ECO:0000256" key="10">
    <source>
        <dbReference type="PIRSR" id="PIRSR601929-3"/>
    </source>
</evidence>
<dbReference type="InterPro" id="IPR011051">
    <property type="entry name" value="RmlC_Cupin_sf"/>
</dbReference>
<dbReference type="SMART" id="SM00835">
    <property type="entry name" value="Cupin_1"/>
    <property type="match status" value="1"/>
</dbReference>
<dbReference type="EMBL" id="KI632125">
    <property type="protein sequence ID" value="EYU24389.1"/>
    <property type="molecule type" value="Genomic_DNA"/>
</dbReference>
<dbReference type="eggNOG" id="ENOG502QQ4A">
    <property type="taxonomic scope" value="Eukaryota"/>
</dbReference>
<dbReference type="InterPro" id="IPR001929">
    <property type="entry name" value="Germin"/>
</dbReference>
<feature type="binding site" evidence="9">
    <location>
        <position position="157"/>
    </location>
    <ligand>
        <name>Mn(2+)</name>
        <dbReference type="ChEBI" id="CHEBI:29035"/>
    </ligand>
</feature>
<evidence type="ECO:0000256" key="9">
    <source>
        <dbReference type="PIRSR" id="PIRSR601929-2"/>
    </source>
</evidence>
<name>A0A022Q9V5_ERYGU</name>
<dbReference type="AlphaFoldDB" id="A0A022Q9V5"/>
<reference evidence="13 14" key="1">
    <citation type="journal article" date="2013" name="Proc. Natl. Acad. Sci. U.S.A.">
        <title>Fine-scale variation in meiotic recombination in Mimulus inferred from population shotgun sequencing.</title>
        <authorList>
            <person name="Hellsten U."/>
            <person name="Wright K.M."/>
            <person name="Jenkins J."/>
            <person name="Shu S."/>
            <person name="Yuan Y."/>
            <person name="Wessler S.R."/>
            <person name="Schmutz J."/>
            <person name="Willis J.H."/>
            <person name="Rokhsar D.S."/>
        </authorList>
    </citation>
    <scope>NUCLEOTIDE SEQUENCE [LARGE SCALE GENOMIC DNA]</scope>
    <source>
        <strain evidence="14">cv. DUN x IM62</strain>
    </source>
</reference>
<feature type="disulfide bond" evidence="10">
    <location>
        <begin position="32"/>
        <end position="47"/>
    </location>
</feature>
<sequence>MAQNSILFCILALGFFFGVSYAFDPSPLQDFCVADFNSTVRINGLPCKDPASVVVDDFFFRGFNVTGNTTNPYGSSTIPMNVARVPGLNTLGLTVARLDYSPGGFVPPHFHPRGTEILTVLEGSLEVGFVTSYPNYKHYSKVLEKGDAFVIPVGLIHYQRNLANGNTVALGVVNSQNAGVTVVSNAVFGAKPAISSDYLSKAFQLDKKIVEELQAKF</sequence>
<evidence type="ECO:0000256" key="3">
    <source>
        <dbReference type="ARBA" id="ARBA00022523"/>
    </source>
</evidence>
<evidence type="ECO:0000256" key="1">
    <source>
        <dbReference type="ARBA" id="ARBA00004271"/>
    </source>
</evidence>
<dbReference type="InterPro" id="IPR014710">
    <property type="entry name" value="RmlC-like_jellyroll"/>
</dbReference>
<dbReference type="InterPro" id="IPR019780">
    <property type="entry name" value="Germin_Mn-BS"/>
</dbReference>
<feature type="binding site" evidence="8">
    <location>
        <position position="116"/>
    </location>
    <ligand>
        <name>oxalate</name>
        <dbReference type="ChEBI" id="CHEBI:30623"/>
    </ligand>
</feature>
<dbReference type="InterPro" id="IPR006045">
    <property type="entry name" value="Cupin_1"/>
</dbReference>
<keyword evidence="5 8" id="KW-0479">Metal-binding</keyword>
<evidence type="ECO:0000256" key="4">
    <source>
        <dbReference type="ARBA" id="ARBA00022525"/>
    </source>
</evidence>
<keyword evidence="4 11" id="KW-0964">Secreted</keyword>
<dbReference type="PROSITE" id="PS00725">
    <property type="entry name" value="GERMIN"/>
    <property type="match status" value="1"/>
</dbReference>
<gene>
    <name evidence="13" type="ORF">MIMGU_mgv1a013537mg</name>
</gene>
<keyword evidence="6 10" id="KW-1015">Disulfide bond</keyword>
<dbReference type="GO" id="GO:0030145">
    <property type="term" value="F:manganese ion binding"/>
    <property type="evidence" value="ECO:0007669"/>
    <property type="project" value="UniProtKB-UniRule"/>
</dbReference>
<evidence type="ECO:0000256" key="8">
    <source>
        <dbReference type="PIRSR" id="PIRSR601929-1"/>
    </source>
</evidence>
<feature type="signal peptide" evidence="11">
    <location>
        <begin position="1"/>
        <end position="22"/>
    </location>
</feature>
<proteinExistence type="inferred from homology"/>
<comment type="similarity">
    <text evidence="2 11">Belongs to the germin family.</text>
</comment>
<feature type="binding site" evidence="9">
    <location>
        <position position="111"/>
    </location>
    <ligand>
        <name>Mn(2+)</name>
        <dbReference type="ChEBI" id="CHEBI:29035"/>
    </ligand>
</feature>